<name>A0A2I1M8B8_9FIRM</name>
<dbReference type="InterPro" id="IPR001867">
    <property type="entry name" value="OmpR/PhoB-type_DNA-bd"/>
</dbReference>
<dbReference type="GO" id="GO:0032993">
    <property type="term" value="C:protein-DNA complex"/>
    <property type="evidence" value="ECO:0007669"/>
    <property type="project" value="TreeGrafter"/>
</dbReference>
<keyword evidence="11" id="KW-1185">Reference proteome</keyword>
<dbReference type="PANTHER" id="PTHR48111:SF2">
    <property type="entry name" value="RESPONSE REGULATOR SAER"/>
    <property type="match status" value="1"/>
</dbReference>
<keyword evidence="4 7" id="KW-0238">DNA-binding</keyword>
<keyword evidence="3" id="KW-0805">Transcription regulation</keyword>
<dbReference type="PROSITE" id="PS50110">
    <property type="entry name" value="RESPONSE_REGULATORY"/>
    <property type="match status" value="1"/>
</dbReference>
<dbReference type="CDD" id="cd00383">
    <property type="entry name" value="trans_reg_C"/>
    <property type="match status" value="1"/>
</dbReference>
<keyword evidence="2" id="KW-0902">Two-component regulatory system</keyword>
<dbReference type="Gene3D" id="3.40.50.2300">
    <property type="match status" value="1"/>
</dbReference>
<reference evidence="10 11" key="1">
    <citation type="submission" date="2017-12" db="EMBL/GenBank/DDBJ databases">
        <title>Phylogenetic diversity of female urinary microbiome.</title>
        <authorList>
            <person name="Thomas-White K."/>
            <person name="Wolfe A.J."/>
        </authorList>
    </citation>
    <scope>NUCLEOTIDE SEQUENCE [LARGE SCALE GENOMIC DNA]</scope>
    <source>
        <strain evidence="10 11">UMB0119</strain>
    </source>
</reference>
<dbReference type="SMART" id="SM00862">
    <property type="entry name" value="Trans_reg_C"/>
    <property type="match status" value="1"/>
</dbReference>
<dbReference type="SUPFAM" id="SSF52172">
    <property type="entry name" value="CheY-like"/>
    <property type="match status" value="1"/>
</dbReference>
<dbReference type="AlphaFoldDB" id="A0A2I1M8B8"/>
<dbReference type="GO" id="GO:0000156">
    <property type="term" value="F:phosphorelay response regulator activity"/>
    <property type="evidence" value="ECO:0007669"/>
    <property type="project" value="TreeGrafter"/>
</dbReference>
<evidence type="ECO:0000259" key="9">
    <source>
        <dbReference type="PROSITE" id="PS51755"/>
    </source>
</evidence>
<keyword evidence="5" id="KW-0804">Transcription</keyword>
<gene>
    <name evidence="10" type="ORF">CYJ34_06035</name>
</gene>
<evidence type="ECO:0000256" key="7">
    <source>
        <dbReference type="PROSITE-ProRule" id="PRU01091"/>
    </source>
</evidence>
<dbReference type="GO" id="GO:0000976">
    <property type="term" value="F:transcription cis-regulatory region binding"/>
    <property type="evidence" value="ECO:0007669"/>
    <property type="project" value="TreeGrafter"/>
</dbReference>
<dbReference type="RefSeq" id="WP_101540400.1">
    <property type="nucleotide sequence ID" value="NZ_PKGS01000004.1"/>
</dbReference>
<evidence type="ECO:0000313" key="11">
    <source>
        <dbReference type="Proteomes" id="UP000234335"/>
    </source>
</evidence>
<evidence type="ECO:0000256" key="2">
    <source>
        <dbReference type="ARBA" id="ARBA00023012"/>
    </source>
</evidence>
<evidence type="ECO:0000313" key="10">
    <source>
        <dbReference type="EMBL" id="PKZ16376.1"/>
    </source>
</evidence>
<dbReference type="FunFam" id="1.10.10.10:FF:000018">
    <property type="entry name" value="DNA-binding response regulator ResD"/>
    <property type="match status" value="1"/>
</dbReference>
<dbReference type="GO" id="GO:0006355">
    <property type="term" value="P:regulation of DNA-templated transcription"/>
    <property type="evidence" value="ECO:0007669"/>
    <property type="project" value="InterPro"/>
</dbReference>
<feature type="modified residue" description="4-aspartylphosphate" evidence="6">
    <location>
        <position position="52"/>
    </location>
</feature>
<dbReference type="SMART" id="SM00448">
    <property type="entry name" value="REC"/>
    <property type="match status" value="1"/>
</dbReference>
<comment type="caution">
    <text evidence="10">The sequence shown here is derived from an EMBL/GenBank/DDBJ whole genome shotgun (WGS) entry which is preliminary data.</text>
</comment>
<evidence type="ECO:0000256" key="5">
    <source>
        <dbReference type="ARBA" id="ARBA00023163"/>
    </source>
</evidence>
<dbReference type="Pfam" id="PF00072">
    <property type="entry name" value="Response_reg"/>
    <property type="match status" value="1"/>
</dbReference>
<dbReference type="Pfam" id="PF00486">
    <property type="entry name" value="Trans_reg_C"/>
    <property type="match status" value="1"/>
</dbReference>
<dbReference type="SUPFAM" id="SSF46894">
    <property type="entry name" value="C-terminal effector domain of the bipartite response regulators"/>
    <property type="match status" value="1"/>
</dbReference>
<dbReference type="FunFam" id="3.40.50.2300:FF:000001">
    <property type="entry name" value="DNA-binding response regulator PhoB"/>
    <property type="match status" value="1"/>
</dbReference>
<dbReference type="InterPro" id="IPR039420">
    <property type="entry name" value="WalR-like"/>
</dbReference>
<dbReference type="GO" id="GO:0005829">
    <property type="term" value="C:cytosol"/>
    <property type="evidence" value="ECO:0007669"/>
    <property type="project" value="TreeGrafter"/>
</dbReference>
<dbReference type="Proteomes" id="UP000234335">
    <property type="component" value="Unassembled WGS sequence"/>
</dbReference>
<dbReference type="Gene3D" id="6.10.250.690">
    <property type="match status" value="1"/>
</dbReference>
<dbReference type="InterPro" id="IPR036388">
    <property type="entry name" value="WH-like_DNA-bd_sf"/>
</dbReference>
<dbReference type="Gene3D" id="1.10.10.10">
    <property type="entry name" value="Winged helix-like DNA-binding domain superfamily/Winged helix DNA-binding domain"/>
    <property type="match status" value="1"/>
</dbReference>
<keyword evidence="1 6" id="KW-0597">Phosphoprotein</keyword>
<dbReference type="InterPro" id="IPR011006">
    <property type="entry name" value="CheY-like_superfamily"/>
</dbReference>
<organism evidence="10 11">
    <name type="scientific">Anaerococcus octavius</name>
    <dbReference type="NCBI Taxonomy" id="54007"/>
    <lineage>
        <taxon>Bacteria</taxon>
        <taxon>Bacillati</taxon>
        <taxon>Bacillota</taxon>
        <taxon>Tissierellia</taxon>
        <taxon>Tissierellales</taxon>
        <taxon>Peptoniphilaceae</taxon>
        <taxon>Anaerococcus</taxon>
    </lineage>
</organism>
<dbReference type="PROSITE" id="PS51755">
    <property type="entry name" value="OMPR_PHOB"/>
    <property type="match status" value="1"/>
</dbReference>
<evidence type="ECO:0000259" key="8">
    <source>
        <dbReference type="PROSITE" id="PS50110"/>
    </source>
</evidence>
<feature type="domain" description="Response regulatory" evidence="8">
    <location>
        <begin position="3"/>
        <end position="116"/>
    </location>
</feature>
<proteinExistence type="predicted"/>
<protein>
    <submittedName>
        <fullName evidence="10">DNA-binding response regulator</fullName>
    </submittedName>
</protein>
<evidence type="ECO:0000256" key="3">
    <source>
        <dbReference type="ARBA" id="ARBA00023015"/>
    </source>
</evidence>
<sequence>MYKILIVDDDKELCNLIKQSLIHEEIDADYCYSGTSALKKLEEFDYQTIILDIMMPGIDGFETLERIRETSDVPILMLTAKNNTKSKVIGLKSGADDYLTKPFEMDELIARVGSLLRRYVHFYDGTKAKSVLSFKGLEIDTNNRTVKTELGTFELLPKEYDVLIYLIRNQGKILTKQMIYEEVWDEDYFYDDSNIMAIISRIRKKIEKDTSLPVYIQTVKGVGYRFDGKV</sequence>
<evidence type="ECO:0000256" key="4">
    <source>
        <dbReference type="ARBA" id="ARBA00023125"/>
    </source>
</evidence>
<dbReference type="InterPro" id="IPR001789">
    <property type="entry name" value="Sig_transdc_resp-reg_receiver"/>
</dbReference>
<evidence type="ECO:0000256" key="6">
    <source>
        <dbReference type="PROSITE-ProRule" id="PRU00169"/>
    </source>
</evidence>
<dbReference type="PANTHER" id="PTHR48111">
    <property type="entry name" value="REGULATOR OF RPOS"/>
    <property type="match status" value="1"/>
</dbReference>
<feature type="domain" description="OmpR/PhoB-type" evidence="9">
    <location>
        <begin position="129"/>
        <end position="228"/>
    </location>
</feature>
<dbReference type="InterPro" id="IPR016032">
    <property type="entry name" value="Sig_transdc_resp-reg_C-effctor"/>
</dbReference>
<evidence type="ECO:0000256" key="1">
    <source>
        <dbReference type="ARBA" id="ARBA00022553"/>
    </source>
</evidence>
<accession>A0A2I1M8B8</accession>
<feature type="DNA-binding region" description="OmpR/PhoB-type" evidence="7">
    <location>
        <begin position="129"/>
        <end position="228"/>
    </location>
</feature>
<dbReference type="EMBL" id="PKGS01000004">
    <property type="protein sequence ID" value="PKZ16376.1"/>
    <property type="molecule type" value="Genomic_DNA"/>
</dbReference>